<proteinExistence type="predicted"/>
<reference evidence="1" key="1">
    <citation type="journal article" date="2023" name="DNA Res.">
        <title>Chromosome-level genome assembly of Phrynocephalus forsythii using third-generation DNA sequencing and Hi-C analysis.</title>
        <authorList>
            <person name="Qi Y."/>
            <person name="Zhao W."/>
            <person name="Zhao Y."/>
            <person name="Niu C."/>
            <person name="Cao S."/>
            <person name="Zhang Y."/>
        </authorList>
    </citation>
    <scope>NUCLEOTIDE SEQUENCE</scope>
    <source>
        <tissue evidence="1">Muscle</tissue>
    </source>
</reference>
<name>A0A9Q1B9V1_9SAUR</name>
<dbReference type="OrthoDB" id="9909555at2759"/>
<evidence type="ECO:0000313" key="2">
    <source>
        <dbReference type="Proteomes" id="UP001142489"/>
    </source>
</evidence>
<dbReference type="Proteomes" id="UP001142489">
    <property type="component" value="Unassembled WGS sequence"/>
</dbReference>
<accession>A0A9Q1B9V1</accession>
<keyword evidence="2" id="KW-1185">Reference proteome</keyword>
<sequence>DTQQKTDKENRAKKVVSYKISLSWGGAAVIQNAACLRSFVTSGKGQCGVPTPGPVINITNWTGVCLLVIKEADQGGAVVIMDKSSYTQEVPRQLSNNKFYQPLTTDPATKYQKELQNLMKHLPGNVREQILQNTPQELQPATFNLLPKYTNNQASTPSQLKYLATWTTLSKPMLPMHPIM</sequence>
<dbReference type="EMBL" id="JAPFRF010000001">
    <property type="protein sequence ID" value="KAJ7345764.1"/>
    <property type="molecule type" value="Genomic_DNA"/>
</dbReference>
<gene>
    <name evidence="1" type="ORF">JRQ81_001714</name>
</gene>
<protein>
    <submittedName>
        <fullName evidence="1">Uncharacterized protein</fullName>
    </submittedName>
</protein>
<evidence type="ECO:0000313" key="1">
    <source>
        <dbReference type="EMBL" id="KAJ7345764.1"/>
    </source>
</evidence>
<organism evidence="1 2">
    <name type="scientific">Phrynocephalus forsythii</name>
    <dbReference type="NCBI Taxonomy" id="171643"/>
    <lineage>
        <taxon>Eukaryota</taxon>
        <taxon>Metazoa</taxon>
        <taxon>Chordata</taxon>
        <taxon>Craniata</taxon>
        <taxon>Vertebrata</taxon>
        <taxon>Euteleostomi</taxon>
        <taxon>Lepidosauria</taxon>
        <taxon>Squamata</taxon>
        <taxon>Bifurcata</taxon>
        <taxon>Unidentata</taxon>
        <taxon>Episquamata</taxon>
        <taxon>Toxicofera</taxon>
        <taxon>Iguania</taxon>
        <taxon>Acrodonta</taxon>
        <taxon>Agamidae</taxon>
        <taxon>Agaminae</taxon>
        <taxon>Phrynocephalus</taxon>
    </lineage>
</organism>
<feature type="non-terminal residue" evidence="1">
    <location>
        <position position="1"/>
    </location>
</feature>
<dbReference type="AlphaFoldDB" id="A0A9Q1B9V1"/>
<comment type="caution">
    <text evidence="1">The sequence shown here is derived from an EMBL/GenBank/DDBJ whole genome shotgun (WGS) entry which is preliminary data.</text>
</comment>